<evidence type="ECO:0000256" key="5">
    <source>
        <dbReference type="SAM" id="Phobius"/>
    </source>
</evidence>
<accession>A0A177WTL4</accession>
<feature type="transmembrane region" description="Helical" evidence="5">
    <location>
        <begin position="56"/>
        <end position="75"/>
    </location>
</feature>
<evidence type="ECO:0008006" key="8">
    <source>
        <dbReference type="Google" id="ProtNLM"/>
    </source>
</evidence>
<gene>
    <name evidence="6" type="ORF">BDEG_26537</name>
</gene>
<evidence type="ECO:0000256" key="4">
    <source>
        <dbReference type="ARBA" id="ARBA00023136"/>
    </source>
</evidence>
<keyword evidence="3 5" id="KW-1133">Transmembrane helix</keyword>
<keyword evidence="2 5" id="KW-0812">Transmembrane</keyword>
<evidence type="ECO:0000256" key="2">
    <source>
        <dbReference type="ARBA" id="ARBA00022692"/>
    </source>
</evidence>
<dbReference type="GO" id="GO:0005789">
    <property type="term" value="C:endoplasmic reticulum membrane"/>
    <property type="evidence" value="ECO:0007669"/>
    <property type="project" value="InterPro"/>
</dbReference>
<feature type="transmembrane region" description="Helical" evidence="5">
    <location>
        <begin position="24"/>
        <end position="44"/>
    </location>
</feature>
<reference evidence="6 7" key="2">
    <citation type="submission" date="2016-05" db="EMBL/GenBank/DDBJ databases">
        <title>Lineage-specific infection strategies underlie the spectrum of fungal disease in amphibians.</title>
        <authorList>
            <person name="Cuomo C.A."/>
            <person name="Farrer R.A."/>
            <person name="James T."/>
            <person name="Longcore J."/>
            <person name="Birren B."/>
        </authorList>
    </citation>
    <scope>NUCLEOTIDE SEQUENCE [LARGE SCALE GENOMIC DNA]</scope>
    <source>
        <strain evidence="6 7">JEL423</strain>
    </source>
</reference>
<dbReference type="AlphaFoldDB" id="A0A177WTL4"/>
<organism evidence="6 7">
    <name type="scientific">Batrachochytrium dendrobatidis (strain JEL423)</name>
    <dbReference type="NCBI Taxonomy" id="403673"/>
    <lineage>
        <taxon>Eukaryota</taxon>
        <taxon>Fungi</taxon>
        <taxon>Fungi incertae sedis</taxon>
        <taxon>Chytridiomycota</taxon>
        <taxon>Chytridiomycota incertae sedis</taxon>
        <taxon>Chytridiomycetes</taxon>
        <taxon>Rhizophydiales</taxon>
        <taxon>Rhizophydiales incertae sedis</taxon>
        <taxon>Batrachochytrium</taxon>
    </lineage>
</organism>
<sequence length="157" mass="17978">MMNELFQTTNNNPNSTWVNSRGSWIATIVVIFFMRVGLAVVPGITTEASWTLTNVGYNTITFFMFHWISGVPYSINQNEYDGLTLWEQIDGGAQFTPTKKYLTAVPIVLFLLSTHYTHYDFLTFMINLTSLVIVLIAKLPSMHRVRLFGLNETKRED</sequence>
<evidence type="ECO:0000313" key="7">
    <source>
        <dbReference type="Proteomes" id="UP000077115"/>
    </source>
</evidence>
<dbReference type="eggNOG" id="KOG3319">
    <property type="taxonomic scope" value="Eukaryota"/>
</dbReference>
<keyword evidence="4 5" id="KW-0472">Membrane</keyword>
<evidence type="ECO:0000256" key="1">
    <source>
        <dbReference type="ARBA" id="ARBA00004141"/>
    </source>
</evidence>
<evidence type="ECO:0000313" key="6">
    <source>
        <dbReference type="EMBL" id="OAJ43156.1"/>
    </source>
</evidence>
<protein>
    <recommendedName>
        <fullName evidence="8">ORMDL family protein</fullName>
    </recommendedName>
</protein>
<dbReference type="OrthoDB" id="1932233at2759"/>
<feature type="transmembrane region" description="Helical" evidence="5">
    <location>
        <begin position="119"/>
        <end position="137"/>
    </location>
</feature>
<name>A0A177WTL4_BATDL</name>
<dbReference type="PIRSF" id="PIRSF018147">
    <property type="entry name" value="ORMDL"/>
    <property type="match status" value="1"/>
</dbReference>
<evidence type="ECO:0000256" key="3">
    <source>
        <dbReference type="ARBA" id="ARBA00022989"/>
    </source>
</evidence>
<dbReference type="Proteomes" id="UP000077115">
    <property type="component" value="Unassembled WGS sequence"/>
</dbReference>
<dbReference type="InterPro" id="IPR007203">
    <property type="entry name" value="ORMDL"/>
</dbReference>
<comment type="subcellular location">
    <subcellularLocation>
        <location evidence="1">Membrane</location>
        <topology evidence="1">Multi-pass membrane protein</topology>
    </subcellularLocation>
</comment>
<dbReference type="Pfam" id="PF04061">
    <property type="entry name" value="ORMDL"/>
    <property type="match status" value="1"/>
</dbReference>
<dbReference type="PANTHER" id="PTHR12665">
    <property type="entry name" value="ORMDL PROTEINS"/>
    <property type="match status" value="1"/>
</dbReference>
<dbReference type="STRING" id="403673.A0A177WTL4"/>
<dbReference type="EMBL" id="DS022309">
    <property type="protein sequence ID" value="OAJ43156.1"/>
    <property type="molecule type" value="Genomic_DNA"/>
</dbReference>
<dbReference type="VEuPathDB" id="FungiDB:BDEG_26537"/>
<reference evidence="6 7" key="1">
    <citation type="submission" date="2006-10" db="EMBL/GenBank/DDBJ databases">
        <title>The Genome Sequence of Batrachochytrium dendrobatidis JEL423.</title>
        <authorList>
            <consortium name="The Broad Institute Genome Sequencing Platform"/>
            <person name="Birren B."/>
            <person name="Lander E."/>
            <person name="Galagan J."/>
            <person name="Cuomo C."/>
            <person name="Devon K."/>
            <person name="Jaffe D."/>
            <person name="Butler J."/>
            <person name="Alvarez P."/>
            <person name="Gnerre S."/>
            <person name="Grabherr M."/>
            <person name="Kleber M."/>
            <person name="Mauceli E."/>
            <person name="Brockman W."/>
            <person name="Young S."/>
            <person name="LaButti K."/>
            <person name="Sykes S."/>
            <person name="DeCaprio D."/>
            <person name="Crawford M."/>
            <person name="Koehrsen M."/>
            <person name="Engels R."/>
            <person name="Montgomery P."/>
            <person name="Pearson M."/>
            <person name="Howarth C."/>
            <person name="Larson L."/>
            <person name="White J."/>
            <person name="O'Leary S."/>
            <person name="Kodira C."/>
            <person name="Zeng Q."/>
            <person name="Yandava C."/>
            <person name="Alvarado L."/>
            <person name="Longcore J."/>
            <person name="James T."/>
        </authorList>
    </citation>
    <scope>NUCLEOTIDE SEQUENCE [LARGE SCALE GENOMIC DNA]</scope>
    <source>
        <strain evidence="6 7">JEL423</strain>
    </source>
</reference>
<proteinExistence type="predicted"/>